<evidence type="ECO:0000313" key="2">
    <source>
        <dbReference type="Proteomes" id="UP000578686"/>
    </source>
</evidence>
<name>A0A7X6HZM1_9ACTN</name>
<proteinExistence type="predicted"/>
<gene>
    <name evidence="1" type="ORF">HCN56_14685</name>
</gene>
<organism evidence="1 2">
    <name type="scientific">Streptomyces lonarensis</name>
    <dbReference type="NCBI Taxonomy" id="700599"/>
    <lineage>
        <taxon>Bacteria</taxon>
        <taxon>Bacillati</taxon>
        <taxon>Actinomycetota</taxon>
        <taxon>Actinomycetes</taxon>
        <taxon>Kitasatosporales</taxon>
        <taxon>Streptomycetaceae</taxon>
        <taxon>Streptomyces</taxon>
    </lineage>
</organism>
<accession>A0A7X6HZM1</accession>
<reference evidence="1 2" key="1">
    <citation type="submission" date="2020-03" db="EMBL/GenBank/DDBJ databases">
        <title>Draft genome of Streptomyces sp. ventii, isolated from the Axial Seamount in the Pacific Ocean, and resequencing of the two type strains Streptomyces lonarensis strain NCL 716 and Streptomyces bohaiensis strain 11A07.</title>
        <authorList>
            <person name="Loughran R.M."/>
            <person name="Pfannmuller K.M."/>
            <person name="Wasson B.J."/>
            <person name="Deadmond M.C."/>
            <person name="Paddock B.E."/>
            <person name="Koyack M.J."/>
            <person name="Gallegos D.A."/>
            <person name="Mitchell E.A."/>
            <person name="Ushijima B."/>
            <person name="Saw J.H."/>
            <person name="Mcphail K.L."/>
            <person name="Videau P."/>
        </authorList>
    </citation>
    <scope>NUCLEOTIDE SEQUENCE [LARGE SCALE GENOMIC DNA]</scope>
    <source>
        <strain evidence="1 2">NCL716</strain>
    </source>
</reference>
<comment type="caution">
    <text evidence="1">The sequence shown here is derived from an EMBL/GenBank/DDBJ whole genome shotgun (WGS) entry which is preliminary data.</text>
</comment>
<dbReference type="Proteomes" id="UP000578686">
    <property type="component" value="Unassembled WGS sequence"/>
</dbReference>
<dbReference type="EMBL" id="JAAVJD010000109">
    <property type="protein sequence ID" value="NJQ06793.1"/>
    <property type="molecule type" value="Genomic_DNA"/>
</dbReference>
<dbReference type="RefSeq" id="WP_167971220.1">
    <property type="nucleotide sequence ID" value="NZ_BHZG01000274.1"/>
</dbReference>
<evidence type="ECO:0000313" key="1">
    <source>
        <dbReference type="EMBL" id="NJQ06793.1"/>
    </source>
</evidence>
<keyword evidence="2" id="KW-1185">Reference proteome</keyword>
<dbReference type="AlphaFoldDB" id="A0A7X6HZM1"/>
<protein>
    <submittedName>
        <fullName evidence="1">Uncharacterized protein</fullName>
    </submittedName>
</protein>
<sequence length="47" mass="4906">MDTSDSRELPVEGVATDLGTVLGSTLGWATEDDADDSEYFKGAPAKS</sequence>